<dbReference type="InterPro" id="IPR036291">
    <property type="entry name" value="NAD(P)-bd_dom_sf"/>
</dbReference>
<feature type="domain" description="D-isomer specific 2-hydroxyacid dehydrogenase NAD-binding" evidence="3">
    <location>
        <begin position="100"/>
        <end position="272"/>
    </location>
</feature>
<protein>
    <recommendedName>
        <fullName evidence="3">D-isomer specific 2-hydroxyacid dehydrogenase NAD-binding domain-containing protein</fullName>
    </recommendedName>
</protein>
<accession>A0A1E2V9L2</accession>
<keyword evidence="1" id="KW-0560">Oxidoreductase</keyword>
<evidence type="ECO:0000256" key="1">
    <source>
        <dbReference type="ARBA" id="ARBA00023002"/>
    </source>
</evidence>
<name>A0A1E2V9L2_9GAMM</name>
<keyword evidence="5" id="KW-1185">Reference proteome</keyword>
<dbReference type="STRING" id="197479.BFW38_09235"/>
<dbReference type="GO" id="GO:0016491">
    <property type="term" value="F:oxidoreductase activity"/>
    <property type="evidence" value="ECO:0007669"/>
    <property type="project" value="UniProtKB-KW"/>
</dbReference>
<organism evidence="4 5">
    <name type="scientific">Terasakiispira papahanaumokuakeensis</name>
    <dbReference type="NCBI Taxonomy" id="197479"/>
    <lineage>
        <taxon>Bacteria</taxon>
        <taxon>Pseudomonadati</taxon>
        <taxon>Pseudomonadota</taxon>
        <taxon>Gammaproteobacteria</taxon>
        <taxon>Oceanospirillales</taxon>
        <taxon>Terasakiispira</taxon>
    </lineage>
</organism>
<dbReference type="GO" id="GO:0051287">
    <property type="term" value="F:NAD binding"/>
    <property type="evidence" value="ECO:0007669"/>
    <property type="project" value="InterPro"/>
</dbReference>
<dbReference type="InterPro" id="IPR006140">
    <property type="entry name" value="D-isomer_DH_NAD-bd"/>
</dbReference>
<reference evidence="4 5" key="1">
    <citation type="submission" date="2016-08" db="EMBL/GenBank/DDBJ databases">
        <authorList>
            <person name="Seilhamer J.J."/>
        </authorList>
    </citation>
    <scope>NUCLEOTIDE SEQUENCE [LARGE SCALE GENOMIC DNA]</scope>
    <source>
        <strain evidence="4 5">PH27A</strain>
    </source>
</reference>
<dbReference type="Gene3D" id="3.40.50.720">
    <property type="entry name" value="NAD(P)-binding Rossmann-like Domain"/>
    <property type="match status" value="2"/>
</dbReference>
<dbReference type="CDD" id="cd12164">
    <property type="entry name" value="GDH_like_2"/>
    <property type="match status" value="1"/>
</dbReference>
<dbReference type="OrthoDB" id="9787219at2"/>
<proteinExistence type="predicted"/>
<dbReference type="PANTHER" id="PTHR43333">
    <property type="entry name" value="2-HACID_DH_C DOMAIN-CONTAINING PROTEIN"/>
    <property type="match status" value="1"/>
</dbReference>
<comment type="caution">
    <text evidence="4">The sequence shown here is derived from an EMBL/GenBank/DDBJ whole genome shotgun (WGS) entry which is preliminary data.</text>
</comment>
<evidence type="ECO:0000313" key="5">
    <source>
        <dbReference type="Proteomes" id="UP000094291"/>
    </source>
</evidence>
<dbReference type="PANTHER" id="PTHR43333:SF1">
    <property type="entry name" value="D-ISOMER SPECIFIC 2-HYDROXYACID DEHYDROGENASE NAD-BINDING DOMAIN-CONTAINING PROTEIN"/>
    <property type="match status" value="1"/>
</dbReference>
<sequence>MLYLHAHAQSHQWIEAFRSALPEIRIVGPGDDFEPEQIRWVAAWQPESCLFNQFPHLEAVFALGAGVDAFLNRDDLAAEVPLVRLQDAGMARQMFEYIVWAILRFQRDFDRYAQQQVLAQWMEHDAREAEQVRVGILGLGALGQSVAHRLAKMDYDVAGWKRQPVTLEGIEVFSGDQGLEQLLARSDVLVSLLPDTPSTRGVLNAQTLAQLPQGAVVINVARGAQIEDEALLALLDSGHLRGAVLDVFHEEPLPETHAFWHHPRVVVTPHIAAATLIEPAVRQVAANIQRTLQGRPMDGVVDRDRGY</sequence>
<dbReference type="EMBL" id="MDTQ01000001">
    <property type="protein sequence ID" value="ODC03698.1"/>
    <property type="molecule type" value="Genomic_DNA"/>
</dbReference>
<evidence type="ECO:0000259" key="3">
    <source>
        <dbReference type="Pfam" id="PF02826"/>
    </source>
</evidence>
<evidence type="ECO:0000313" key="4">
    <source>
        <dbReference type="EMBL" id="ODC03698.1"/>
    </source>
</evidence>
<dbReference type="Proteomes" id="UP000094291">
    <property type="component" value="Unassembled WGS sequence"/>
</dbReference>
<gene>
    <name evidence="4" type="ORF">BFW38_09235</name>
</gene>
<dbReference type="Pfam" id="PF02826">
    <property type="entry name" value="2-Hacid_dh_C"/>
    <property type="match status" value="1"/>
</dbReference>
<dbReference type="SUPFAM" id="SSF51735">
    <property type="entry name" value="NAD(P)-binding Rossmann-fold domains"/>
    <property type="match status" value="1"/>
</dbReference>
<evidence type="ECO:0000256" key="2">
    <source>
        <dbReference type="ARBA" id="ARBA00023027"/>
    </source>
</evidence>
<dbReference type="AlphaFoldDB" id="A0A1E2V9L2"/>
<keyword evidence="2" id="KW-0520">NAD</keyword>
<dbReference type="RefSeq" id="WP_068998137.1">
    <property type="nucleotide sequence ID" value="NZ_MDTQ01000001.1"/>
</dbReference>